<evidence type="ECO:0000256" key="3">
    <source>
        <dbReference type="SAM" id="MobiDB-lite"/>
    </source>
</evidence>
<dbReference type="Pfam" id="PF02536">
    <property type="entry name" value="mTERF"/>
    <property type="match status" value="1"/>
</dbReference>
<proteinExistence type="inferred from homology"/>
<dbReference type="EMBL" id="OU963863">
    <property type="protein sequence ID" value="CAH0385386.1"/>
    <property type="molecule type" value="Genomic_DNA"/>
</dbReference>
<dbReference type="SMART" id="SM00733">
    <property type="entry name" value="Mterf"/>
    <property type="match status" value="4"/>
</dbReference>
<dbReference type="PANTHER" id="PTHR13068">
    <property type="entry name" value="CGI-12 PROTEIN-RELATED"/>
    <property type="match status" value="1"/>
</dbReference>
<evidence type="ECO:0000313" key="4">
    <source>
        <dbReference type="EMBL" id="CAH0385386.1"/>
    </source>
</evidence>
<dbReference type="Gene3D" id="1.25.70.10">
    <property type="entry name" value="Transcription termination factor 3, mitochondrial"/>
    <property type="match status" value="1"/>
</dbReference>
<name>A0A9P0EZA8_BEMTA</name>
<gene>
    <name evidence="4" type="ORF">BEMITA_LOCUS4615</name>
</gene>
<feature type="region of interest" description="Disordered" evidence="3">
    <location>
        <begin position="66"/>
        <end position="87"/>
    </location>
</feature>
<dbReference type="GO" id="GO:0006390">
    <property type="term" value="P:mitochondrial transcription"/>
    <property type="evidence" value="ECO:0007669"/>
    <property type="project" value="TreeGrafter"/>
</dbReference>
<dbReference type="GO" id="GO:0003676">
    <property type="term" value="F:nucleic acid binding"/>
    <property type="evidence" value="ECO:0007669"/>
    <property type="project" value="InterPro"/>
</dbReference>
<evidence type="ECO:0000313" key="5">
    <source>
        <dbReference type="Proteomes" id="UP001152759"/>
    </source>
</evidence>
<dbReference type="GO" id="GO:0005739">
    <property type="term" value="C:mitochondrion"/>
    <property type="evidence" value="ECO:0007669"/>
    <property type="project" value="TreeGrafter"/>
</dbReference>
<dbReference type="InterPro" id="IPR003690">
    <property type="entry name" value="MTERF"/>
</dbReference>
<protein>
    <submittedName>
        <fullName evidence="4">Uncharacterized protein</fullName>
    </submittedName>
</protein>
<sequence>MVIFRCLLKRTCELNNIRTVPNVFYHRCSVFRTNKQACELNDGPNSSSSEKSSVSKDVLIINTPVPQDSQRSESSIPPSFPSNSKYDDSIPSVSLEALGIRIPHALDTCSENVSHAAPPLQPSVSFAAYVNDSPTLQELVKLDVQLWKFEKKPDICNYILSLDYDRDMKNHLLFLHKIGVPGENFGNIITKHPFIFKEDLDNLQIRVNYLESKKFTGPEIAEIIMKNPRWLSYTTQDIDSRLGFLQHTLNLTGQEVRLIAVGEPYAVTKDTADISILVFCLKEEMGFEDEDITAMAVMEPRLLTYKNFRLLPTFNEIHNEMGIPHDLIVKQPQALMRSPRIIRQRHLYLKLIKRDQYDPKKENYVSLQALIDGDDTEFCKNVAKTSVESYNTFLKTL</sequence>
<dbReference type="InterPro" id="IPR038538">
    <property type="entry name" value="MTERF_sf"/>
</dbReference>
<dbReference type="Proteomes" id="UP001152759">
    <property type="component" value="Chromosome 2"/>
</dbReference>
<keyword evidence="2" id="KW-0809">Transit peptide</keyword>
<dbReference type="GO" id="GO:0061668">
    <property type="term" value="P:mitochondrial ribosome assembly"/>
    <property type="evidence" value="ECO:0007669"/>
    <property type="project" value="TreeGrafter"/>
</dbReference>
<evidence type="ECO:0000256" key="1">
    <source>
        <dbReference type="ARBA" id="ARBA00007692"/>
    </source>
</evidence>
<comment type="similarity">
    <text evidence="1">Belongs to the mTERF family.</text>
</comment>
<dbReference type="KEGG" id="btab:109030169"/>
<feature type="compositionally biased region" description="Polar residues" evidence="3">
    <location>
        <begin position="66"/>
        <end position="84"/>
    </location>
</feature>
<evidence type="ECO:0000256" key="2">
    <source>
        <dbReference type="ARBA" id="ARBA00022946"/>
    </source>
</evidence>
<dbReference type="PANTHER" id="PTHR13068:SF112">
    <property type="entry name" value="TRANSCRIPTION TERMINATION FACTOR 3, MITOCHONDRIAL"/>
    <property type="match status" value="1"/>
</dbReference>
<dbReference type="AlphaFoldDB" id="A0A9P0EZA8"/>
<keyword evidence="5" id="KW-1185">Reference proteome</keyword>
<reference evidence="4" key="1">
    <citation type="submission" date="2021-12" db="EMBL/GenBank/DDBJ databases">
        <authorList>
            <person name="King R."/>
        </authorList>
    </citation>
    <scope>NUCLEOTIDE SEQUENCE</scope>
</reference>
<accession>A0A9P0EZA8</accession>
<organism evidence="4 5">
    <name type="scientific">Bemisia tabaci</name>
    <name type="common">Sweetpotato whitefly</name>
    <name type="synonym">Aleurodes tabaci</name>
    <dbReference type="NCBI Taxonomy" id="7038"/>
    <lineage>
        <taxon>Eukaryota</taxon>
        <taxon>Metazoa</taxon>
        <taxon>Ecdysozoa</taxon>
        <taxon>Arthropoda</taxon>
        <taxon>Hexapoda</taxon>
        <taxon>Insecta</taxon>
        <taxon>Pterygota</taxon>
        <taxon>Neoptera</taxon>
        <taxon>Paraneoptera</taxon>
        <taxon>Hemiptera</taxon>
        <taxon>Sternorrhyncha</taxon>
        <taxon>Aleyrodoidea</taxon>
        <taxon>Aleyrodidae</taxon>
        <taxon>Aleyrodinae</taxon>
        <taxon>Bemisia</taxon>
    </lineage>
</organism>